<organism evidence="1 2">
    <name type="scientific">Streptomyces microflavus</name>
    <name type="common">Streptomyces lipmanii</name>
    <dbReference type="NCBI Taxonomy" id="1919"/>
    <lineage>
        <taxon>Bacteria</taxon>
        <taxon>Bacillati</taxon>
        <taxon>Actinomycetota</taxon>
        <taxon>Actinomycetes</taxon>
        <taxon>Kitasatosporales</taxon>
        <taxon>Streptomycetaceae</taxon>
        <taxon>Streptomyces</taxon>
    </lineage>
</organism>
<evidence type="ECO:0000313" key="2">
    <source>
        <dbReference type="Proteomes" id="UP000471648"/>
    </source>
</evidence>
<comment type="caution">
    <text evidence="1">The sequence shown here is derived from an EMBL/GenBank/DDBJ whole genome shotgun (WGS) entry which is preliminary data.</text>
</comment>
<dbReference type="AlphaFoldDB" id="A0A6N9V0I6"/>
<dbReference type="Proteomes" id="UP000471648">
    <property type="component" value="Unassembled WGS sequence"/>
</dbReference>
<proteinExistence type="predicted"/>
<name>A0A6N9V0I6_STRMI</name>
<reference evidence="1 2" key="1">
    <citation type="submission" date="2020-01" db="EMBL/GenBank/DDBJ databases">
        <title>Insect and environment-associated Actinomycetes.</title>
        <authorList>
            <person name="Currrie C."/>
            <person name="Chevrette M."/>
            <person name="Carlson C."/>
            <person name="Stubbendieck R."/>
            <person name="Wendt-Pienkowski E."/>
        </authorList>
    </citation>
    <scope>NUCLEOTIDE SEQUENCE [LARGE SCALE GENOMIC DNA]</scope>
    <source>
        <strain evidence="1 2">SID14438</strain>
    </source>
</reference>
<protein>
    <submittedName>
        <fullName evidence="1">Uncharacterized protein</fullName>
    </submittedName>
</protein>
<gene>
    <name evidence="1" type="ORF">G3I39_03775</name>
</gene>
<accession>A0A6N9V0I6</accession>
<dbReference type="EMBL" id="JAAGME010000193">
    <property type="protein sequence ID" value="NEB66193.1"/>
    <property type="molecule type" value="Genomic_DNA"/>
</dbReference>
<dbReference type="RefSeq" id="WP_164356226.1">
    <property type="nucleotide sequence ID" value="NZ_JAAGME010000193.1"/>
</dbReference>
<sequence>MHGATRSPVNASVAAAAAGDVDVDAEAAAWQVQEGQGVVQAALDDLLEAGGGASVRLDVGARPVECSIRSRTTGSLGV</sequence>
<evidence type="ECO:0000313" key="1">
    <source>
        <dbReference type="EMBL" id="NEB66193.1"/>
    </source>
</evidence>